<proteinExistence type="predicted"/>
<dbReference type="EMBL" id="CP154834">
    <property type="protein sequence ID" value="XAO75853.1"/>
    <property type="molecule type" value="Genomic_DNA"/>
</dbReference>
<reference evidence="1 2" key="1">
    <citation type="submission" date="2024-04" db="EMBL/GenBank/DDBJ databases">
        <title>Genome sequencing and assembly of rice foliar adapted Chryseobacterium endophyticum OsEnb-ALM-A6.</title>
        <authorList>
            <person name="Kumar S."/>
            <person name="Javed M."/>
            <person name="Chouhan V."/>
            <person name="Charishma K."/>
            <person name="Patel A."/>
            <person name="Kumar M."/>
            <person name="Sahu K.P."/>
            <person name="Kumar A."/>
        </authorList>
    </citation>
    <scope>NUCLEOTIDE SEQUENCE [LARGE SCALE GENOMIC DNA]</scope>
    <source>
        <strain evidence="1 2">OsEnb-ALM-A6</strain>
    </source>
</reference>
<dbReference type="RefSeq" id="WP_345767400.1">
    <property type="nucleotide sequence ID" value="NZ_CP154834.1"/>
</dbReference>
<evidence type="ECO:0000313" key="2">
    <source>
        <dbReference type="Proteomes" id="UP001463665"/>
    </source>
</evidence>
<dbReference type="PROSITE" id="PS51257">
    <property type="entry name" value="PROKAR_LIPOPROTEIN"/>
    <property type="match status" value="1"/>
</dbReference>
<sequence>MKKIIIFYIFSSFIMVSCSISKKSLLGNYYFKGENVIDTLIVKNDIYIHKIYDKNSRLMYQGENQWSLENDRITLLKFYNNEDNKLEEFLPDKDAEKFLMISSFPVYKNDHELIIEVNADENILYRKSR</sequence>
<gene>
    <name evidence="1" type="ORF">AAFP95_08405</name>
</gene>
<protein>
    <recommendedName>
        <fullName evidence="3">Lipoprotein</fullName>
    </recommendedName>
</protein>
<organism evidence="1 2">
    <name type="scientific">Chryseobacterium endophyticum</name>
    <dbReference type="NCBI Taxonomy" id="1854762"/>
    <lineage>
        <taxon>Bacteria</taxon>
        <taxon>Pseudomonadati</taxon>
        <taxon>Bacteroidota</taxon>
        <taxon>Flavobacteriia</taxon>
        <taxon>Flavobacteriales</taxon>
        <taxon>Weeksellaceae</taxon>
        <taxon>Chryseobacterium group</taxon>
        <taxon>Chryseobacterium</taxon>
    </lineage>
</organism>
<keyword evidence="2" id="KW-1185">Reference proteome</keyword>
<dbReference type="Proteomes" id="UP001463665">
    <property type="component" value="Chromosome"/>
</dbReference>
<evidence type="ECO:0008006" key="3">
    <source>
        <dbReference type="Google" id="ProtNLM"/>
    </source>
</evidence>
<name>A0AAU6WTC4_9FLAO</name>
<evidence type="ECO:0000313" key="1">
    <source>
        <dbReference type="EMBL" id="XAO75853.1"/>
    </source>
</evidence>
<dbReference type="AlphaFoldDB" id="A0AAU6WTC4"/>
<accession>A0AAU6WTC4</accession>